<feature type="compositionally biased region" description="Basic residues" evidence="1">
    <location>
        <begin position="175"/>
        <end position="190"/>
    </location>
</feature>
<evidence type="ECO:0000313" key="2">
    <source>
        <dbReference type="EnsemblMetazoa" id="CLYHEMP016216.1"/>
    </source>
</evidence>
<evidence type="ECO:0000313" key="3">
    <source>
        <dbReference type="Proteomes" id="UP000594262"/>
    </source>
</evidence>
<feature type="region of interest" description="Disordered" evidence="1">
    <location>
        <begin position="170"/>
        <end position="203"/>
    </location>
</feature>
<dbReference type="RefSeq" id="XP_066921679.1">
    <property type="nucleotide sequence ID" value="XM_067065578.1"/>
</dbReference>
<dbReference type="EnsemblMetazoa" id="CLYHEMT016216.1">
    <property type="protein sequence ID" value="CLYHEMP016216.1"/>
    <property type="gene ID" value="CLYHEMG016216"/>
</dbReference>
<organism evidence="2 3">
    <name type="scientific">Clytia hemisphaerica</name>
    <dbReference type="NCBI Taxonomy" id="252671"/>
    <lineage>
        <taxon>Eukaryota</taxon>
        <taxon>Metazoa</taxon>
        <taxon>Cnidaria</taxon>
        <taxon>Hydrozoa</taxon>
        <taxon>Hydroidolina</taxon>
        <taxon>Leptothecata</taxon>
        <taxon>Obeliida</taxon>
        <taxon>Clytiidae</taxon>
        <taxon>Clytia</taxon>
    </lineage>
</organism>
<evidence type="ECO:0000256" key="1">
    <source>
        <dbReference type="SAM" id="MobiDB-lite"/>
    </source>
</evidence>
<accession>A0A7M5X1U4</accession>
<dbReference type="AlphaFoldDB" id="A0A7M5X1U4"/>
<reference evidence="2" key="1">
    <citation type="submission" date="2021-01" db="UniProtKB">
        <authorList>
            <consortium name="EnsemblMetazoa"/>
        </authorList>
    </citation>
    <scope>IDENTIFICATION</scope>
</reference>
<name>A0A7M5X1U4_9CNID</name>
<proteinExistence type="predicted"/>
<protein>
    <submittedName>
        <fullName evidence="2">Uncharacterized protein</fullName>
    </submittedName>
</protein>
<dbReference type="Proteomes" id="UP000594262">
    <property type="component" value="Unplaced"/>
</dbReference>
<feature type="region of interest" description="Disordered" evidence="1">
    <location>
        <begin position="93"/>
        <end position="142"/>
    </location>
</feature>
<sequence>MRSKMRRMKRFVSMLDNIPEMNANNTCRPRANTTGDLPSINDEKPVTCPDWGCGFDEQIYSRSWSSSGSISDVTDDSLEDSIEDKHFAKALNQGVFGGVHEKNRKDRKKSFDKDHHHHHSHSNRGHHHHSNALSNHHNNHYHQRSQRFIDDDLLNNNYQRPRSKSIDLKLSSGEKHHHHHGKKANSKQRRLRQELSDSGFNLNDTTEKLSIDEIYEMQNRFFTSLKLTNDYIRQCSNDECGYMEMPSSPVRKNRSVSFH</sequence>
<dbReference type="GeneID" id="136809004"/>
<feature type="compositionally biased region" description="Basic and acidic residues" evidence="1">
    <location>
        <begin position="99"/>
        <end position="114"/>
    </location>
</feature>
<feature type="compositionally biased region" description="Basic residues" evidence="1">
    <location>
        <begin position="115"/>
        <end position="130"/>
    </location>
</feature>
<keyword evidence="3" id="KW-1185">Reference proteome</keyword>